<name>A0ABM1NCV7_NICVS</name>
<proteinExistence type="inferred from homology"/>
<dbReference type="SUPFAM" id="SSF56574">
    <property type="entry name" value="Serpins"/>
    <property type="match status" value="1"/>
</dbReference>
<dbReference type="SMART" id="SM00093">
    <property type="entry name" value="SERPIN"/>
    <property type="match status" value="1"/>
</dbReference>
<dbReference type="Pfam" id="PF00079">
    <property type="entry name" value="Serpin"/>
    <property type="match status" value="1"/>
</dbReference>
<feature type="signal peptide" evidence="5">
    <location>
        <begin position="1"/>
        <end position="21"/>
    </location>
</feature>
<comment type="similarity">
    <text evidence="1 4">Belongs to the serpin family.</text>
</comment>
<dbReference type="Gene3D" id="3.30.497.10">
    <property type="entry name" value="Antithrombin, subunit I, domain 2"/>
    <property type="match status" value="1"/>
</dbReference>
<dbReference type="Gene3D" id="2.30.39.10">
    <property type="entry name" value="Alpha-1-antitrypsin, domain 1"/>
    <property type="match status" value="1"/>
</dbReference>
<dbReference type="InterPro" id="IPR023795">
    <property type="entry name" value="Serpin_CS"/>
</dbReference>
<dbReference type="Proteomes" id="UP000695000">
    <property type="component" value="Unplaced"/>
</dbReference>
<keyword evidence="3" id="KW-0722">Serine protease inhibitor</keyword>
<dbReference type="RefSeq" id="XP_017784657.1">
    <property type="nucleotide sequence ID" value="XM_017929168.1"/>
</dbReference>
<dbReference type="CDD" id="cd00172">
    <property type="entry name" value="serpin"/>
    <property type="match status" value="1"/>
</dbReference>
<dbReference type="InterPro" id="IPR023796">
    <property type="entry name" value="Serpin_dom"/>
</dbReference>
<dbReference type="InterPro" id="IPR000215">
    <property type="entry name" value="Serpin_fam"/>
</dbReference>
<dbReference type="PANTHER" id="PTHR11461:SF211">
    <property type="entry name" value="GH10112P-RELATED"/>
    <property type="match status" value="1"/>
</dbReference>
<evidence type="ECO:0000256" key="2">
    <source>
        <dbReference type="ARBA" id="ARBA00022690"/>
    </source>
</evidence>
<evidence type="ECO:0000256" key="5">
    <source>
        <dbReference type="SAM" id="SignalP"/>
    </source>
</evidence>
<evidence type="ECO:0000256" key="1">
    <source>
        <dbReference type="ARBA" id="ARBA00009500"/>
    </source>
</evidence>
<evidence type="ECO:0000313" key="7">
    <source>
        <dbReference type="Proteomes" id="UP000695000"/>
    </source>
</evidence>
<keyword evidence="7" id="KW-1185">Reference proteome</keyword>
<evidence type="ECO:0000256" key="4">
    <source>
        <dbReference type="RuleBase" id="RU000411"/>
    </source>
</evidence>
<evidence type="ECO:0000313" key="8">
    <source>
        <dbReference type="RefSeq" id="XP_017784657.1"/>
    </source>
</evidence>
<evidence type="ECO:0000256" key="3">
    <source>
        <dbReference type="ARBA" id="ARBA00022900"/>
    </source>
</evidence>
<protein>
    <submittedName>
        <fullName evidence="8">Serpin I2-like</fullName>
    </submittedName>
</protein>
<dbReference type="PANTHER" id="PTHR11461">
    <property type="entry name" value="SERINE PROTEASE INHIBITOR, SERPIN"/>
    <property type="match status" value="1"/>
</dbReference>
<dbReference type="InterPro" id="IPR036186">
    <property type="entry name" value="Serpin_sf"/>
</dbReference>
<gene>
    <name evidence="8" type="primary">LOC108568214</name>
</gene>
<sequence>MQQPKIIFCVLLVSLVTLARAEPPTNPIYNAGNQKFAMELFQEVLRTEPGNLLVSPVSLQMVMSVAAIGARGPTQLEALDVLKLPPNEQIVVRTLNYIISTLKGNENFALNLANGLFVSDQFRINETFRSLVQRGFGAQVQTLDFQQREQSSNAINNWVAQKTNNKIKELVSPNELLPESRLFLLNAIHFKGNWLKPFDQYDTILRPFHLDNGAVENVHMMQITDSFDYYDNGEYQLLSMPYEGGEASMVFILPRKGRSLQNVQLQNLISAPFTQQLVRVQIPRFSIETTVQFKPILEKMGMRHIFSRAADLSGIGSDLIVDKVVQKTFINVTEKGTEAAAATAGGVVTLSIPAPDHRVKSEFIADRPFLVVLHLINSPNARRAQHPEYILFTGRIASP</sequence>
<keyword evidence="2" id="KW-0646">Protease inhibitor</keyword>
<feature type="chain" id="PRO_5046962659" evidence="5">
    <location>
        <begin position="22"/>
        <end position="399"/>
    </location>
</feature>
<dbReference type="PROSITE" id="PS00284">
    <property type="entry name" value="SERPIN"/>
    <property type="match status" value="1"/>
</dbReference>
<dbReference type="InterPro" id="IPR042185">
    <property type="entry name" value="Serpin_sf_2"/>
</dbReference>
<organism evidence="7 8">
    <name type="scientific">Nicrophorus vespilloides</name>
    <name type="common">Boreal carrion beetle</name>
    <dbReference type="NCBI Taxonomy" id="110193"/>
    <lineage>
        <taxon>Eukaryota</taxon>
        <taxon>Metazoa</taxon>
        <taxon>Ecdysozoa</taxon>
        <taxon>Arthropoda</taxon>
        <taxon>Hexapoda</taxon>
        <taxon>Insecta</taxon>
        <taxon>Pterygota</taxon>
        <taxon>Neoptera</taxon>
        <taxon>Endopterygota</taxon>
        <taxon>Coleoptera</taxon>
        <taxon>Polyphaga</taxon>
        <taxon>Staphyliniformia</taxon>
        <taxon>Silphidae</taxon>
        <taxon>Nicrophorinae</taxon>
        <taxon>Nicrophorus</taxon>
    </lineage>
</organism>
<accession>A0ABM1NCV7</accession>
<keyword evidence="5" id="KW-0732">Signal</keyword>
<feature type="domain" description="Serpin" evidence="6">
    <location>
        <begin position="38"/>
        <end position="399"/>
    </location>
</feature>
<evidence type="ECO:0000259" key="6">
    <source>
        <dbReference type="SMART" id="SM00093"/>
    </source>
</evidence>
<dbReference type="GeneID" id="108568214"/>
<dbReference type="InterPro" id="IPR042178">
    <property type="entry name" value="Serpin_sf_1"/>
</dbReference>
<reference evidence="8" key="1">
    <citation type="submission" date="2025-08" db="UniProtKB">
        <authorList>
            <consortium name="RefSeq"/>
        </authorList>
    </citation>
    <scope>IDENTIFICATION</scope>
    <source>
        <tissue evidence="8">Whole Larva</tissue>
    </source>
</reference>